<dbReference type="Gene3D" id="2.60.40.1930">
    <property type="match status" value="1"/>
</dbReference>
<dbReference type="Pfam" id="PF07591">
    <property type="entry name" value="PT-HINT"/>
    <property type="match status" value="1"/>
</dbReference>
<dbReference type="Gene3D" id="2.20.130.20">
    <property type="match status" value="1"/>
</dbReference>
<dbReference type="InterPro" id="IPR051802">
    <property type="entry name" value="YfhM-like"/>
</dbReference>
<dbReference type="Gene3D" id="1.50.10.20">
    <property type="match status" value="2"/>
</dbReference>
<dbReference type="Pfam" id="PF00207">
    <property type="entry name" value="A2M"/>
    <property type="match status" value="1"/>
</dbReference>
<dbReference type="Pfam" id="PF17973">
    <property type="entry name" value="bMG10"/>
    <property type="match status" value="1"/>
</dbReference>
<feature type="domain" description="Alpha-2-macroglobulin" evidence="5">
    <location>
        <begin position="995"/>
        <end position="1085"/>
    </location>
</feature>
<dbReference type="PANTHER" id="PTHR40094">
    <property type="entry name" value="ALPHA-2-MACROGLOBULIN HOMOLOG"/>
    <property type="match status" value="1"/>
</dbReference>
<protein>
    <submittedName>
        <fullName evidence="6">Uncharacterized protein</fullName>
    </submittedName>
</protein>
<evidence type="ECO:0000259" key="5">
    <source>
        <dbReference type="SMART" id="SM01360"/>
    </source>
</evidence>
<evidence type="ECO:0000256" key="2">
    <source>
        <dbReference type="SAM" id="Phobius"/>
    </source>
</evidence>
<dbReference type="STRING" id="1802620.A3D91_02465"/>
<proteinExistence type="inferred from homology"/>
<dbReference type="Pfam" id="PF07678">
    <property type="entry name" value="TED_complement"/>
    <property type="match status" value="1"/>
</dbReference>
<dbReference type="PROSITE" id="PS50818">
    <property type="entry name" value="INTEIN_C_TER"/>
    <property type="match status" value="1"/>
</dbReference>
<dbReference type="SMART" id="SM00306">
    <property type="entry name" value="HintN"/>
    <property type="match status" value="1"/>
</dbReference>
<accession>A0A1F4V7Z1</accession>
<dbReference type="Pfam" id="PF01835">
    <property type="entry name" value="MG2"/>
    <property type="match status" value="1"/>
</dbReference>
<evidence type="ECO:0000259" key="4">
    <source>
        <dbReference type="SMART" id="SM01359"/>
    </source>
</evidence>
<dbReference type="SUPFAM" id="SSF48239">
    <property type="entry name" value="Terpenoid cyclases/Protein prenyltransferases"/>
    <property type="match status" value="1"/>
</dbReference>
<dbReference type="InterPro" id="IPR003587">
    <property type="entry name" value="Hint_dom_N"/>
</dbReference>
<dbReference type="GO" id="GO:0016539">
    <property type="term" value="P:intein-mediated protein splicing"/>
    <property type="evidence" value="ECO:0007669"/>
    <property type="project" value="InterPro"/>
</dbReference>
<keyword evidence="2" id="KW-0472">Membrane</keyword>
<sequence length="1759" mass="196293">MPKKILITYFSLLLIVFSGLFIFKTVKLDGLSQNSRLARNAELKSKLTNLQTAQENLEEPVAFEPGSAGDSAVLASTEEIPPEIGIRKIESLREQFYYGGMQGLINFSDLENPQIEINIKNVTGKLTVDLYNAGTNNLLTFLIHDKEFNQVDKSLSTSGLEKASSFSLNVTDVKSASTTVNLPSGKPGIWLVDVNIGGLNKQSFAVVSNFGVMSTEGENEFIFWGQNYKSKKVITEGVVRTYNLLNRIEKLDEDRFDAQGISTTSYNERADLAVAESGGSVSFIPMNLTSLNWGWSWTGYEEKTKNSKYFIFTDRPIYRPGDTIYFKSIIRSDNDAKYSIPQGAANVKIYYGWNENENIIYNERLNISGDGTVFGESLIPEKTKTGNYTIMINAAGSPDVNYAYINVEYFRKPEYFIEVDTPITEAVAGDIFDFKLKGNYFSGQPLSGVSVTYTVYAHDIYEYEYYSDSRRFSESDYRYGYWFSSGNKIVEGSIFLDENGETDVNVITLKSPDPKIYVFEATVDDGSGNPSTDQRNILVYPANFGIFRSDEYSYSNRINQPLDLPLILFPYRDSNVSGVQVNAQVTREYWVEVKKPESKYPTYEMRVDPIANVTEKTNSKGDVSFRITPDLPGSYRFKVTATDQAGNTLEKTFFSWVYDDRYPFYSSENPQAFEMQLDKKEYKPGDTVKLLISSREINTDAFISFHRNYVNRYQVMHISKPSEVFELKLEETDMPNIFVNVGIFSGSKFESKYLNISVPAESKKLNVKIRTEDEKFGPGENVEIQVETKDNNGRPVSADTALWIVDKALFELFPPDGRKIFDAFWSERFNETGFSNSLESISMDAAGGYGGCFTGDTLVLTEGNVFKHISEVEPGEYVLTRKSYDSGELVKAKVLNVHKTDVEGYLIINGDLKVTPEHVLRINDTWKTAGNIDTGDLLLGLDGSSAEVRSVEWVLDSVTVYNLEVENYHTYFAGGVWVHNDKGGTSAPRTVFKDTAYWNPSLKTDESGKATVTVKLPDNLTTWVISDIADTRETQVGQSTKEIVVTKDVIVRPIHPNLARVGDKMVMSSLVQNYTDNDSTFEVSLKVEENGGNDLSRSRELPLRGLTNPVQISSNSVKQIYWDYIPGFANEKTKFTYSAVSTENEEDSDTITVELPIKNFGYKEKTASTKYDSASYEINIPEDVLESESNYQLFLSSSLTGSMLSSMKYLVNYPYGCIEQTTSRLVPVIIAASNPDILSEALKEKNTDAMIDEGLERLRAMQNWDGGWSWWSSKISDVGITSYVAEYLVLLDTLKPGAVDDLLTSSKMYLENAQPNSLLDPIRIYSLSVMGSDKGKSFVSLSNDMTPDVLAYGVMANIRNGFKDNSKNGVSLILSKAVKQGESLFWESGAGDRFGSRDASTGLVVNALIMANVDKDTIFKGVRYLSNSRKHDYWSNTFGTVQVMRALVEYSKSVGELNPDFKYEVMLGDDVISSGAVTSAKQKINTLDLKGIKKGNAINLKVNKEGTGQLYSTMVLDQFRTAVETSKRSDGISISREYVNSKNPAYSLSVGETVNVNLIVEGLAYSESYGVLEDQLPAGMVPINYKFDNEKKSDSNLITHYYYNYGYNYYVREYTQNGVVMSLYSVPTGKFSYSYKARVVSEGEFLTPPATVSLMYSPEISGRSEAQVVTTSRNLVISKGTTTPLGGQLAAIFNANYSPKSRVLIIMIFVVFAAVVMAVVIASTLFVVKGIDARRLLKGRSKKSVDEASGNGESPHTEK</sequence>
<dbReference type="PANTHER" id="PTHR40094:SF1">
    <property type="entry name" value="UBIQUITIN DOMAIN-CONTAINING PROTEIN"/>
    <property type="match status" value="1"/>
</dbReference>
<dbReference type="CDD" id="cd02891">
    <property type="entry name" value="A2M_like"/>
    <property type="match status" value="1"/>
</dbReference>
<dbReference type="PROSITE" id="PS50817">
    <property type="entry name" value="INTEIN_N_TER"/>
    <property type="match status" value="1"/>
</dbReference>
<dbReference type="SMART" id="SM01419">
    <property type="entry name" value="Thiol-ester_cl"/>
    <property type="match status" value="1"/>
</dbReference>
<evidence type="ECO:0000256" key="1">
    <source>
        <dbReference type="ARBA" id="ARBA00010556"/>
    </source>
</evidence>
<dbReference type="InterPro" id="IPR047565">
    <property type="entry name" value="Alpha-macroglob_thiol-ester_cl"/>
</dbReference>
<dbReference type="GO" id="GO:0004866">
    <property type="term" value="F:endopeptidase inhibitor activity"/>
    <property type="evidence" value="ECO:0007669"/>
    <property type="project" value="InterPro"/>
</dbReference>
<dbReference type="SMART" id="SM01360">
    <property type="entry name" value="A2M"/>
    <property type="match status" value="1"/>
</dbReference>
<name>A0A1F4V7Z1_UNCKA</name>
<dbReference type="Pfam" id="PF07703">
    <property type="entry name" value="A2M_BRD"/>
    <property type="match status" value="1"/>
</dbReference>
<dbReference type="InterPro" id="IPR011626">
    <property type="entry name" value="Alpha-macroglobulin_TED"/>
</dbReference>
<dbReference type="InterPro" id="IPR008930">
    <property type="entry name" value="Terpenoid_cyclase/PrenylTrfase"/>
</dbReference>
<dbReference type="InterPro" id="IPR030934">
    <property type="entry name" value="Intein_C"/>
</dbReference>
<dbReference type="InterPro" id="IPR041246">
    <property type="entry name" value="Bact_MG10"/>
</dbReference>
<dbReference type="SMART" id="SM01359">
    <property type="entry name" value="A2M_N_2"/>
    <property type="match status" value="1"/>
</dbReference>
<dbReference type="InterPro" id="IPR011625">
    <property type="entry name" value="A2M_N_BRD"/>
</dbReference>
<feature type="domain" description="Alpha-2-macroglobulin bait region" evidence="4">
    <location>
        <begin position="673"/>
        <end position="812"/>
    </location>
</feature>
<dbReference type="NCBIfam" id="TIGR01443">
    <property type="entry name" value="intein_Cterm"/>
    <property type="match status" value="1"/>
</dbReference>
<dbReference type="Proteomes" id="UP000178127">
    <property type="component" value="Unassembled WGS sequence"/>
</dbReference>
<dbReference type="Gene3D" id="2.170.16.10">
    <property type="entry name" value="Hedgehog/Intein (Hint) domain"/>
    <property type="match status" value="1"/>
</dbReference>
<comment type="similarity">
    <text evidence="1">Belongs to the protease inhibitor I39 (alpha-2-macroglobulin) family. Bacterial alpha-2-macroglobulin subfamily.</text>
</comment>
<dbReference type="GO" id="GO:0005615">
    <property type="term" value="C:extracellular space"/>
    <property type="evidence" value="ECO:0007669"/>
    <property type="project" value="InterPro"/>
</dbReference>
<keyword evidence="2" id="KW-0812">Transmembrane</keyword>
<evidence type="ECO:0000313" key="7">
    <source>
        <dbReference type="Proteomes" id="UP000178127"/>
    </source>
</evidence>
<dbReference type="EMBL" id="MEVD01000015">
    <property type="protein sequence ID" value="OGC53256.1"/>
    <property type="molecule type" value="Genomic_DNA"/>
</dbReference>
<reference evidence="6 7" key="1">
    <citation type="journal article" date="2016" name="Nat. Commun.">
        <title>Thousands of microbial genomes shed light on interconnected biogeochemical processes in an aquifer system.</title>
        <authorList>
            <person name="Anantharaman K."/>
            <person name="Brown C.T."/>
            <person name="Hug L.A."/>
            <person name="Sharon I."/>
            <person name="Castelle C.J."/>
            <person name="Probst A.J."/>
            <person name="Thomas B.C."/>
            <person name="Singh A."/>
            <person name="Wilkins M.J."/>
            <person name="Karaoz U."/>
            <person name="Brodie E.L."/>
            <person name="Williams K.H."/>
            <person name="Hubbard S.S."/>
            <person name="Banfield J.F."/>
        </authorList>
    </citation>
    <scope>NUCLEOTIDE SEQUENCE [LARGE SCALE GENOMIC DNA]</scope>
</reference>
<dbReference type="CDD" id="cd00081">
    <property type="entry name" value="Hint"/>
    <property type="match status" value="1"/>
</dbReference>
<dbReference type="InterPro" id="IPR006141">
    <property type="entry name" value="Intein_N"/>
</dbReference>
<evidence type="ECO:0000313" key="6">
    <source>
        <dbReference type="EMBL" id="OGC53256.1"/>
    </source>
</evidence>
<feature type="transmembrane region" description="Helical" evidence="2">
    <location>
        <begin position="1703"/>
        <end position="1728"/>
    </location>
</feature>
<gene>
    <name evidence="6" type="ORF">A3D91_02465</name>
</gene>
<dbReference type="InterPro" id="IPR001599">
    <property type="entry name" value="Macroglobln_a2"/>
</dbReference>
<dbReference type="InterPro" id="IPR002890">
    <property type="entry name" value="MG2"/>
</dbReference>
<comment type="caution">
    <text evidence="6">The sequence shown here is derived from an EMBL/GenBank/DDBJ whole genome shotgun (WGS) entry which is preliminary data.</text>
</comment>
<evidence type="ECO:0000259" key="3">
    <source>
        <dbReference type="SMART" id="SM00306"/>
    </source>
</evidence>
<organism evidence="6 7">
    <name type="scientific">candidate division WWE3 bacterium RIFCSPHIGHO2_02_FULL_38_14</name>
    <dbReference type="NCBI Taxonomy" id="1802620"/>
    <lineage>
        <taxon>Bacteria</taxon>
        <taxon>Katanobacteria</taxon>
    </lineage>
</organism>
<dbReference type="InterPro" id="IPR036844">
    <property type="entry name" value="Hint_dom_sf"/>
</dbReference>
<keyword evidence="2" id="KW-1133">Transmembrane helix</keyword>
<feature type="domain" description="Hint" evidence="3">
    <location>
        <begin position="850"/>
        <end position="942"/>
    </location>
</feature>
<dbReference type="SUPFAM" id="SSF51294">
    <property type="entry name" value="Hedgehog/intein (Hint) domain"/>
    <property type="match status" value="1"/>
</dbReference>